<dbReference type="EMBL" id="CAJOBC010002408">
    <property type="protein sequence ID" value="CAF3731706.1"/>
    <property type="molecule type" value="Genomic_DNA"/>
</dbReference>
<dbReference type="Proteomes" id="UP000663829">
    <property type="component" value="Unassembled WGS sequence"/>
</dbReference>
<name>A0A814DD96_9BILA</name>
<feature type="region of interest" description="Disordered" evidence="1">
    <location>
        <begin position="1"/>
        <end position="21"/>
    </location>
</feature>
<protein>
    <submittedName>
        <fullName evidence="2">Uncharacterized protein</fullName>
    </submittedName>
</protein>
<reference evidence="2" key="1">
    <citation type="submission" date="2021-02" db="EMBL/GenBank/DDBJ databases">
        <authorList>
            <person name="Nowell W R."/>
        </authorList>
    </citation>
    <scope>NUCLEOTIDE SEQUENCE</scope>
</reference>
<feature type="region of interest" description="Disordered" evidence="1">
    <location>
        <begin position="119"/>
        <end position="183"/>
    </location>
</feature>
<comment type="caution">
    <text evidence="2">The sequence shown here is derived from an EMBL/GenBank/DDBJ whole genome shotgun (WGS) entry which is preliminary data.</text>
</comment>
<dbReference type="InterPro" id="IPR037394">
    <property type="entry name" value="TBATA-like"/>
</dbReference>
<feature type="compositionally biased region" description="Polar residues" evidence="1">
    <location>
        <begin position="7"/>
        <end position="16"/>
    </location>
</feature>
<dbReference type="PANTHER" id="PTHR33772:SF2">
    <property type="entry name" value="RIKEN CDNA 4930579F01 GENE"/>
    <property type="match status" value="1"/>
</dbReference>
<dbReference type="AlphaFoldDB" id="A0A814DD96"/>
<feature type="compositionally biased region" description="Low complexity" evidence="1">
    <location>
        <begin position="156"/>
        <end position="166"/>
    </location>
</feature>
<gene>
    <name evidence="2" type="ORF">GPM918_LOCUS11539</name>
    <name evidence="3" type="ORF">SRO942_LOCUS11540</name>
</gene>
<dbReference type="OrthoDB" id="10000665at2759"/>
<accession>A0A814DD96</accession>
<feature type="region of interest" description="Disordered" evidence="1">
    <location>
        <begin position="368"/>
        <end position="440"/>
    </location>
</feature>
<dbReference type="Proteomes" id="UP000681722">
    <property type="component" value="Unassembled WGS sequence"/>
</dbReference>
<evidence type="ECO:0000256" key="1">
    <source>
        <dbReference type="SAM" id="MobiDB-lite"/>
    </source>
</evidence>
<dbReference type="Pfam" id="PF15256">
    <property type="entry name" value="SPATIAL"/>
    <property type="match status" value="1"/>
</dbReference>
<feature type="compositionally biased region" description="Polar residues" evidence="1">
    <location>
        <begin position="368"/>
        <end position="411"/>
    </location>
</feature>
<keyword evidence="4" id="KW-1185">Reference proteome</keyword>
<feature type="compositionally biased region" description="Polar residues" evidence="1">
    <location>
        <begin position="297"/>
        <end position="311"/>
    </location>
</feature>
<dbReference type="EMBL" id="CAJNOQ010002408">
    <property type="protein sequence ID" value="CAF0956771.1"/>
    <property type="molecule type" value="Genomic_DNA"/>
</dbReference>
<sequence length="440" mass="50497">MKHKIDNTNFDSTYTNGFHGPQRFGQRSANMFFVRPARHIACPRRLKYIHDIKDSYIPYVEEDVMNEDNMRRRNSQKRNTLSDENAGLYNTADIWRQELMQLAQQVQTNFGLEENATAKQTLNNRRKSHSTMSCYSSVDDGHKLRKQRLLGKRQSSRQSSQQSNNSLTRVRTSIDRESFKGESVQEENHDAGIWLLPLLCYVLQTDNITDAQNWLVSANNTEKRLAMELIKRTMQDLNQENTTNDETTKASQMAYISDLFNVYWPYKILQRKERERLSSVPPSPLPPPPTTTKQRSKSGLSLPSLNLQNDVPTTSTLLDTCERATSPVRLVTPKYQTVERTPPTIVPSNSPRTQSRKVEEIMFPVAETTTHCQSQQTDRSVTERPPTNRSVTERPPTNRSVTERPPTNRSYTHLRRVATSMGGDRIDGNTPLNRGKTPLI</sequence>
<evidence type="ECO:0000313" key="2">
    <source>
        <dbReference type="EMBL" id="CAF0956771.1"/>
    </source>
</evidence>
<feature type="compositionally biased region" description="Basic residues" evidence="1">
    <location>
        <begin position="143"/>
        <end position="155"/>
    </location>
</feature>
<evidence type="ECO:0000313" key="4">
    <source>
        <dbReference type="Proteomes" id="UP000663829"/>
    </source>
</evidence>
<evidence type="ECO:0000313" key="3">
    <source>
        <dbReference type="EMBL" id="CAF3731706.1"/>
    </source>
</evidence>
<feature type="compositionally biased region" description="Pro residues" evidence="1">
    <location>
        <begin position="281"/>
        <end position="290"/>
    </location>
</feature>
<feature type="region of interest" description="Disordered" evidence="1">
    <location>
        <begin position="275"/>
        <end position="311"/>
    </location>
</feature>
<organism evidence="2 4">
    <name type="scientific">Didymodactylos carnosus</name>
    <dbReference type="NCBI Taxonomy" id="1234261"/>
    <lineage>
        <taxon>Eukaryota</taxon>
        <taxon>Metazoa</taxon>
        <taxon>Spiralia</taxon>
        <taxon>Gnathifera</taxon>
        <taxon>Rotifera</taxon>
        <taxon>Eurotatoria</taxon>
        <taxon>Bdelloidea</taxon>
        <taxon>Philodinida</taxon>
        <taxon>Philodinidae</taxon>
        <taxon>Didymodactylos</taxon>
    </lineage>
</organism>
<dbReference type="PANTHER" id="PTHR33772">
    <property type="entry name" value="THYMUS, BRAIN AND TESTES-ASSOCIATED"/>
    <property type="match status" value="1"/>
</dbReference>
<proteinExistence type="predicted"/>